<sequence length="436" mass="48986">MIINIFKNKDYKKINHLALPLILNNILSLIIELCDQGIMGRVSITSFAAVGLIETSINSITGVLGSISVAFNILGARCKGKNDFERLNNNLILNLILSFCIGLIFFIMVLLGGISILKVSYGFTGANLKESSNYLYIFSISLGLNMILFTFSSYLKIIHKTKYIFYGNMVAALSNLLFDYVLVFGHAGFPRRMGMIGNAIGSILALVLNLIIYVVVIMKVKIGALRKANIFANFKDTIKISIPLMVQEFLESTLIVCVVNSILSHIGTLEVAVYNLLFVIINIALMPMYGYAQAALTIISESINNKRKEKLKISTKCIILAEIFYILIAMVMIIFRYKIPCIITNNKELITTSIKYILLVIISNLLYIPGTVFKYSLQAIGKEKWVFRISIIINFIEVGIILLFVWFFKWGLYGVYAGMMLGYITLTVILFLKMKY</sequence>
<proteinExistence type="inferred from homology"/>
<name>A0Q1M0_CLONN</name>
<reference evidence="7 8" key="1">
    <citation type="journal article" date="2006" name="Nat. Biotechnol.">
        <title>The genome and transcriptomes of the anti-tumor agent Clostridium novyi-NT.</title>
        <authorList>
            <person name="Bettegowda C."/>
            <person name="Huang X."/>
            <person name="Lin J."/>
            <person name="Cheong I."/>
            <person name="Kohli M."/>
            <person name="Szabo S.A."/>
            <person name="Zhang X."/>
            <person name="Diaz L.A. Jr."/>
            <person name="Velculescu V.E."/>
            <person name="Parmigiani G."/>
            <person name="Kinzler K.W."/>
            <person name="Vogelstein B."/>
            <person name="Zhou S."/>
        </authorList>
    </citation>
    <scope>NUCLEOTIDE SEQUENCE [LARGE SCALE GENOMIC DNA]</scope>
    <source>
        <strain evidence="7 8">NT</strain>
    </source>
</reference>
<gene>
    <name evidence="7" type="ordered locus">NT01CX_0013</name>
</gene>
<feature type="transmembrane region" description="Helical" evidence="6">
    <location>
        <begin position="91"/>
        <end position="114"/>
    </location>
</feature>
<feature type="transmembrane region" description="Helical" evidence="6">
    <location>
        <begin position="313"/>
        <end position="334"/>
    </location>
</feature>
<comment type="function">
    <text evidence="1">Multidrug efflux pump.</text>
</comment>
<evidence type="ECO:0000256" key="6">
    <source>
        <dbReference type="SAM" id="Phobius"/>
    </source>
</evidence>
<evidence type="ECO:0000256" key="3">
    <source>
        <dbReference type="ARBA" id="ARBA00020268"/>
    </source>
</evidence>
<dbReference type="Proteomes" id="UP000008220">
    <property type="component" value="Chromosome"/>
</dbReference>
<keyword evidence="4" id="KW-0813">Transport</keyword>
<organism evidence="7 8">
    <name type="scientific">Clostridium novyi (strain NT)</name>
    <dbReference type="NCBI Taxonomy" id="386415"/>
    <lineage>
        <taxon>Bacteria</taxon>
        <taxon>Bacillati</taxon>
        <taxon>Bacillota</taxon>
        <taxon>Clostridia</taxon>
        <taxon>Eubacteriales</taxon>
        <taxon>Clostridiaceae</taxon>
        <taxon>Clostridium</taxon>
    </lineage>
</organism>
<dbReference type="PANTHER" id="PTHR43298">
    <property type="entry name" value="MULTIDRUG RESISTANCE PROTEIN NORM-RELATED"/>
    <property type="match status" value="1"/>
</dbReference>
<dbReference type="GO" id="GO:0015297">
    <property type="term" value="F:antiporter activity"/>
    <property type="evidence" value="ECO:0007669"/>
    <property type="project" value="InterPro"/>
</dbReference>
<dbReference type="HOGENOM" id="CLU_012893_19_2_9"/>
<dbReference type="GO" id="GO:0005886">
    <property type="term" value="C:plasma membrane"/>
    <property type="evidence" value="ECO:0007669"/>
    <property type="project" value="TreeGrafter"/>
</dbReference>
<evidence type="ECO:0000256" key="1">
    <source>
        <dbReference type="ARBA" id="ARBA00003408"/>
    </source>
</evidence>
<dbReference type="GO" id="GO:0042910">
    <property type="term" value="F:xenobiotic transmembrane transporter activity"/>
    <property type="evidence" value="ECO:0007669"/>
    <property type="project" value="InterPro"/>
</dbReference>
<feature type="transmembrane region" description="Helical" evidence="6">
    <location>
        <begin position="413"/>
        <end position="432"/>
    </location>
</feature>
<feature type="transmembrane region" description="Helical" evidence="6">
    <location>
        <begin position="44"/>
        <end position="71"/>
    </location>
</feature>
<evidence type="ECO:0000313" key="7">
    <source>
        <dbReference type="EMBL" id="ABK60491.1"/>
    </source>
</evidence>
<accession>A0Q1M0</accession>
<dbReference type="Pfam" id="PF01554">
    <property type="entry name" value="MatE"/>
    <property type="match status" value="2"/>
</dbReference>
<feature type="transmembrane region" description="Helical" evidence="6">
    <location>
        <begin position="249"/>
        <end position="266"/>
    </location>
</feature>
<dbReference type="InterPro" id="IPR050222">
    <property type="entry name" value="MATE_MdtK"/>
</dbReference>
<evidence type="ECO:0000256" key="5">
    <source>
        <dbReference type="ARBA" id="ARBA00031636"/>
    </source>
</evidence>
<dbReference type="eggNOG" id="COG0534">
    <property type="taxonomic scope" value="Bacteria"/>
</dbReference>
<feature type="transmembrane region" description="Helical" evidence="6">
    <location>
        <begin position="354"/>
        <end position="373"/>
    </location>
</feature>
<feature type="transmembrane region" description="Helical" evidence="6">
    <location>
        <begin position="21"/>
        <end position="38"/>
    </location>
</feature>
<dbReference type="STRING" id="386415.NT01CX_0013"/>
<feature type="transmembrane region" description="Helical" evidence="6">
    <location>
        <begin position="195"/>
        <end position="217"/>
    </location>
</feature>
<feature type="transmembrane region" description="Helical" evidence="6">
    <location>
        <begin position="272"/>
        <end position="292"/>
    </location>
</feature>
<keyword evidence="6" id="KW-1133">Transmembrane helix</keyword>
<dbReference type="PATRIC" id="fig|386415.7.peg.1553"/>
<evidence type="ECO:0000256" key="4">
    <source>
        <dbReference type="ARBA" id="ARBA00022448"/>
    </source>
</evidence>
<keyword evidence="6" id="KW-0472">Membrane</keyword>
<dbReference type="KEGG" id="cno:NT01CX_0013"/>
<evidence type="ECO:0000256" key="2">
    <source>
        <dbReference type="ARBA" id="ARBA00010199"/>
    </source>
</evidence>
<feature type="transmembrane region" description="Helical" evidence="6">
    <location>
        <begin position="163"/>
        <end position="183"/>
    </location>
</feature>
<feature type="transmembrane region" description="Helical" evidence="6">
    <location>
        <begin position="385"/>
        <end position="407"/>
    </location>
</feature>
<comment type="similarity">
    <text evidence="2">Belongs to the multi antimicrobial extrusion (MATE) (TC 2.A.66.1) family.</text>
</comment>
<dbReference type="PANTHER" id="PTHR43298:SF2">
    <property type="entry name" value="FMN_FAD EXPORTER YEEO-RELATED"/>
    <property type="match status" value="1"/>
</dbReference>
<keyword evidence="6" id="KW-0812">Transmembrane</keyword>
<dbReference type="AlphaFoldDB" id="A0Q1M0"/>
<feature type="transmembrane region" description="Helical" evidence="6">
    <location>
        <begin position="134"/>
        <end position="151"/>
    </location>
</feature>
<dbReference type="EMBL" id="CP000382">
    <property type="protein sequence ID" value="ABK60491.1"/>
    <property type="molecule type" value="Genomic_DNA"/>
</dbReference>
<keyword evidence="8" id="KW-1185">Reference proteome</keyword>
<evidence type="ECO:0000313" key="8">
    <source>
        <dbReference type="Proteomes" id="UP000008220"/>
    </source>
</evidence>
<dbReference type="InterPro" id="IPR002528">
    <property type="entry name" value="MATE_fam"/>
</dbReference>
<dbReference type="RefSeq" id="WP_011722516.1">
    <property type="nucleotide sequence ID" value="NC_008593.1"/>
</dbReference>
<protein>
    <recommendedName>
        <fullName evidence="3">Probable multidrug resistance protein NorM</fullName>
    </recommendedName>
    <alternativeName>
        <fullName evidence="5">Multidrug-efflux transporter</fullName>
    </alternativeName>
</protein>